<dbReference type="Proteomes" id="UP000295129">
    <property type="component" value="Unassembled WGS sequence"/>
</dbReference>
<comment type="subcellular location">
    <subcellularLocation>
        <location evidence="1">Cell membrane</location>
        <topology evidence="1">Multi-pass membrane protein</topology>
    </subcellularLocation>
</comment>
<feature type="region of interest" description="Disordered" evidence="6">
    <location>
        <begin position="1"/>
        <end position="21"/>
    </location>
</feature>
<evidence type="ECO:0000256" key="7">
    <source>
        <dbReference type="SAM" id="Phobius"/>
    </source>
</evidence>
<keyword evidence="5 7" id="KW-0472">Membrane</keyword>
<reference evidence="9 10" key="1">
    <citation type="submission" date="2019-03" db="EMBL/GenBank/DDBJ databases">
        <title>Genomic Encyclopedia of Type Strains, Phase IV (KMG-IV): sequencing the most valuable type-strain genomes for metagenomic binning, comparative biology and taxonomic classification.</title>
        <authorList>
            <person name="Goeker M."/>
        </authorList>
    </citation>
    <scope>NUCLEOTIDE SEQUENCE [LARGE SCALE GENOMIC DNA]</scope>
    <source>
        <strain evidence="9 10">DSM 12121</strain>
    </source>
</reference>
<evidence type="ECO:0000256" key="4">
    <source>
        <dbReference type="ARBA" id="ARBA00022989"/>
    </source>
</evidence>
<dbReference type="OrthoDB" id="5298807at2"/>
<feature type="transmembrane region" description="Helical" evidence="7">
    <location>
        <begin position="123"/>
        <end position="145"/>
    </location>
</feature>
<feature type="domain" description="RDD" evidence="8">
    <location>
        <begin position="32"/>
        <end position="157"/>
    </location>
</feature>
<feature type="compositionally biased region" description="Low complexity" evidence="6">
    <location>
        <begin position="10"/>
        <end position="21"/>
    </location>
</feature>
<evidence type="ECO:0000256" key="2">
    <source>
        <dbReference type="ARBA" id="ARBA00022475"/>
    </source>
</evidence>
<feature type="transmembrane region" description="Helical" evidence="7">
    <location>
        <begin position="41"/>
        <end position="62"/>
    </location>
</feature>
<dbReference type="EMBL" id="SNVV01000019">
    <property type="protein sequence ID" value="TDN47560.1"/>
    <property type="molecule type" value="Genomic_DNA"/>
</dbReference>
<keyword evidence="4 7" id="KW-1133">Transmembrane helix</keyword>
<protein>
    <submittedName>
        <fullName evidence="9">Putative RDD family membrane protein YckC</fullName>
    </submittedName>
</protein>
<dbReference type="PANTHER" id="PTHR36115:SF10">
    <property type="entry name" value="RDD DOMAIN-CONTAINING PROTEIN"/>
    <property type="match status" value="1"/>
</dbReference>
<evidence type="ECO:0000313" key="10">
    <source>
        <dbReference type="Proteomes" id="UP000295129"/>
    </source>
</evidence>
<dbReference type="GO" id="GO:0005886">
    <property type="term" value="C:plasma membrane"/>
    <property type="evidence" value="ECO:0007669"/>
    <property type="project" value="UniProtKB-SubCell"/>
</dbReference>
<evidence type="ECO:0000256" key="5">
    <source>
        <dbReference type="ARBA" id="ARBA00023136"/>
    </source>
</evidence>
<dbReference type="AlphaFoldDB" id="A0A4R6DR92"/>
<keyword evidence="3 7" id="KW-0812">Transmembrane</keyword>
<evidence type="ECO:0000313" key="9">
    <source>
        <dbReference type="EMBL" id="TDN47560.1"/>
    </source>
</evidence>
<evidence type="ECO:0000259" key="8">
    <source>
        <dbReference type="Pfam" id="PF06271"/>
    </source>
</evidence>
<organism evidence="9 10">
    <name type="scientific">Azoarcus indigens</name>
    <dbReference type="NCBI Taxonomy" id="29545"/>
    <lineage>
        <taxon>Bacteria</taxon>
        <taxon>Pseudomonadati</taxon>
        <taxon>Pseudomonadota</taxon>
        <taxon>Betaproteobacteria</taxon>
        <taxon>Rhodocyclales</taxon>
        <taxon>Zoogloeaceae</taxon>
        <taxon>Azoarcus</taxon>
    </lineage>
</organism>
<keyword evidence="2" id="KW-1003">Cell membrane</keyword>
<dbReference type="PANTHER" id="PTHR36115">
    <property type="entry name" value="PROLINE-RICH ANTIGEN HOMOLOG-RELATED"/>
    <property type="match status" value="1"/>
</dbReference>
<dbReference type="InterPro" id="IPR010432">
    <property type="entry name" value="RDD"/>
</dbReference>
<feature type="transmembrane region" description="Helical" evidence="7">
    <location>
        <begin position="74"/>
        <end position="92"/>
    </location>
</feature>
<comment type="caution">
    <text evidence="9">The sequence shown here is derived from an EMBL/GenBank/DDBJ whole genome shotgun (WGS) entry which is preliminary data.</text>
</comment>
<evidence type="ECO:0000256" key="1">
    <source>
        <dbReference type="ARBA" id="ARBA00004651"/>
    </source>
</evidence>
<keyword evidence="10" id="KW-1185">Reference proteome</keyword>
<evidence type="ECO:0000256" key="6">
    <source>
        <dbReference type="SAM" id="MobiDB-lite"/>
    </source>
</evidence>
<dbReference type="RefSeq" id="WP_133594134.1">
    <property type="nucleotide sequence ID" value="NZ_SNVV01000019.1"/>
</dbReference>
<sequence>MNVRAKRRASAVGAEAPAGPAAPSARTLVELAGFRRRLASLLYESLLLLGVLALTFMVPYLILGLAFQVAPPGWLAWVHVFLVLGAYFVWYWRRGGQTLAMQTWRLKLVAAKDGRSLGLGRCWLRYALAWPSVLGFGIGLLWALVDRDRQFLHDRLIGSRVVLLPVMPRK</sequence>
<dbReference type="InterPro" id="IPR051791">
    <property type="entry name" value="Pra-immunoreactive"/>
</dbReference>
<accession>A0A4R6DR92</accession>
<name>A0A4R6DR92_9RHOO</name>
<evidence type="ECO:0000256" key="3">
    <source>
        <dbReference type="ARBA" id="ARBA00022692"/>
    </source>
</evidence>
<dbReference type="Pfam" id="PF06271">
    <property type="entry name" value="RDD"/>
    <property type="match status" value="1"/>
</dbReference>
<gene>
    <name evidence="9" type="ORF">C7389_11970</name>
</gene>
<proteinExistence type="predicted"/>